<accession>A0ABN3SRB3</accession>
<name>A0ABN3SRB3_9ACTN</name>
<reference evidence="1 2" key="1">
    <citation type="journal article" date="2019" name="Int. J. Syst. Evol. Microbiol.">
        <title>The Global Catalogue of Microorganisms (GCM) 10K type strain sequencing project: providing services to taxonomists for standard genome sequencing and annotation.</title>
        <authorList>
            <consortium name="The Broad Institute Genomics Platform"/>
            <consortium name="The Broad Institute Genome Sequencing Center for Infectious Disease"/>
            <person name="Wu L."/>
            <person name="Ma J."/>
        </authorList>
    </citation>
    <scope>NUCLEOTIDE SEQUENCE [LARGE SCALE GENOMIC DNA]</scope>
    <source>
        <strain evidence="1 2">JCM 4531</strain>
    </source>
</reference>
<protein>
    <recommendedName>
        <fullName evidence="3">Helix-turn-helix domain-containing protein</fullName>
    </recommendedName>
</protein>
<sequence length="73" mass="7951">MNQGIPNRAVAAQLNIPRGTVGWWRSEDRKARGVVYEQPTDCPRCAAPATATRTTSARKASVALMDVHVGPKY</sequence>
<proteinExistence type="predicted"/>
<organism evidence="1 2">
    <name type="scientific">Streptomyces violaceolatus</name>
    <dbReference type="NCBI Taxonomy" id="67378"/>
    <lineage>
        <taxon>Bacteria</taxon>
        <taxon>Bacillati</taxon>
        <taxon>Actinomycetota</taxon>
        <taxon>Actinomycetes</taxon>
        <taxon>Kitasatosporales</taxon>
        <taxon>Streptomycetaceae</taxon>
        <taxon>Streptomyces</taxon>
        <taxon>Streptomyces violaceoruber group</taxon>
    </lineage>
</organism>
<comment type="caution">
    <text evidence="1">The sequence shown here is derived from an EMBL/GenBank/DDBJ whole genome shotgun (WGS) entry which is preliminary data.</text>
</comment>
<evidence type="ECO:0008006" key="3">
    <source>
        <dbReference type="Google" id="ProtNLM"/>
    </source>
</evidence>
<gene>
    <name evidence="1" type="ORF">GCM10010310_34400</name>
</gene>
<dbReference type="EMBL" id="BAAASK010000008">
    <property type="protein sequence ID" value="GAA2683867.1"/>
    <property type="molecule type" value="Genomic_DNA"/>
</dbReference>
<evidence type="ECO:0000313" key="2">
    <source>
        <dbReference type="Proteomes" id="UP001499989"/>
    </source>
</evidence>
<dbReference type="Proteomes" id="UP001499989">
    <property type="component" value="Unassembled WGS sequence"/>
</dbReference>
<keyword evidence="2" id="KW-1185">Reference proteome</keyword>
<evidence type="ECO:0000313" key="1">
    <source>
        <dbReference type="EMBL" id="GAA2683867.1"/>
    </source>
</evidence>